<dbReference type="SUPFAM" id="SSF51182">
    <property type="entry name" value="RmlC-like cupins"/>
    <property type="match status" value="1"/>
</dbReference>
<dbReference type="EMBL" id="JAFBCV010000007">
    <property type="protein sequence ID" value="MBM7839224.1"/>
    <property type="molecule type" value="Genomic_DNA"/>
</dbReference>
<dbReference type="CDD" id="cd02208">
    <property type="entry name" value="cupin_RmlC-like"/>
    <property type="match status" value="1"/>
</dbReference>
<name>A0ABS2SUK2_9BACI</name>
<proteinExistence type="predicted"/>
<dbReference type="Gene3D" id="2.60.120.10">
    <property type="entry name" value="Jelly Rolls"/>
    <property type="match status" value="1"/>
</dbReference>
<dbReference type="InterPro" id="IPR014710">
    <property type="entry name" value="RmlC-like_jellyroll"/>
</dbReference>
<dbReference type="InterPro" id="IPR011051">
    <property type="entry name" value="RmlC_Cupin_sf"/>
</dbReference>
<keyword evidence="2" id="KW-1185">Reference proteome</keyword>
<dbReference type="Proteomes" id="UP001179280">
    <property type="component" value="Unassembled WGS sequence"/>
</dbReference>
<reference evidence="1" key="1">
    <citation type="submission" date="2021-01" db="EMBL/GenBank/DDBJ databases">
        <title>Genomic Encyclopedia of Type Strains, Phase IV (KMG-IV): sequencing the most valuable type-strain genomes for metagenomic binning, comparative biology and taxonomic classification.</title>
        <authorList>
            <person name="Goeker M."/>
        </authorList>
    </citation>
    <scope>NUCLEOTIDE SEQUENCE</scope>
    <source>
        <strain evidence="1">DSM 21943</strain>
    </source>
</reference>
<dbReference type="RefSeq" id="WP_204466523.1">
    <property type="nucleotide sequence ID" value="NZ_JAFBCV010000007.1"/>
</dbReference>
<gene>
    <name evidence="1" type="ORF">JOC54_002495</name>
</gene>
<evidence type="ECO:0000313" key="1">
    <source>
        <dbReference type="EMBL" id="MBM7839224.1"/>
    </source>
</evidence>
<evidence type="ECO:0000313" key="2">
    <source>
        <dbReference type="Proteomes" id="UP001179280"/>
    </source>
</evidence>
<comment type="caution">
    <text evidence="1">The sequence shown here is derived from an EMBL/GenBank/DDBJ whole genome shotgun (WGS) entry which is preliminary data.</text>
</comment>
<accession>A0ABS2SUK2</accession>
<sequence length="139" mass="15916">MNKHISLKEAKAYGIEPLFEEMPNKEKRFRLLAKDGSSYCRTEASDKGAWQNSHFHKQMTELYVVQSGSILFAILERDTFVIKELIPGDTMTVSPYCPHNLYLHPDAVIHTIKYGDATPTAEPDWYPSPELDHYIGKQS</sequence>
<protein>
    <submittedName>
        <fullName evidence="1">Mannose-6-phosphate isomerase-like protein (Cupin superfamily)</fullName>
    </submittedName>
</protein>
<organism evidence="1 2">
    <name type="scientific">Shouchella xiaoxiensis</name>
    <dbReference type="NCBI Taxonomy" id="766895"/>
    <lineage>
        <taxon>Bacteria</taxon>
        <taxon>Bacillati</taxon>
        <taxon>Bacillota</taxon>
        <taxon>Bacilli</taxon>
        <taxon>Bacillales</taxon>
        <taxon>Bacillaceae</taxon>
        <taxon>Shouchella</taxon>
    </lineage>
</organism>